<name>A0ACC4AZY2_POPAL</name>
<organism evidence="1 2">
    <name type="scientific">Populus alba</name>
    <name type="common">White poplar</name>
    <dbReference type="NCBI Taxonomy" id="43335"/>
    <lineage>
        <taxon>Eukaryota</taxon>
        <taxon>Viridiplantae</taxon>
        <taxon>Streptophyta</taxon>
        <taxon>Embryophyta</taxon>
        <taxon>Tracheophyta</taxon>
        <taxon>Spermatophyta</taxon>
        <taxon>Magnoliopsida</taxon>
        <taxon>eudicotyledons</taxon>
        <taxon>Gunneridae</taxon>
        <taxon>Pentapetalae</taxon>
        <taxon>rosids</taxon>
        <taxon>fabids</taxon>
        <taxon>Malpighiales</taxon>
        <taxon>Salicaceae</taxon>
        <taxon>Saliceae</taxon>
        <taxon>Populus</taxon>
    </lineage>
</organism>
<evidence type="ECO:0000313" key="2">
    <source>
        <dbReference type="Proteomes" id="UP000309997"/>
    </source>
</evidence>
<keyword evidence="2" id="KW-1185">Reference proteome</keyword>
<dbReference type="EMBL" id="RCHU02000014">
    <property type="protein sequence ID" value="KAL3571813.1"/>
    <property type="molecule type" value="Genomic_DNA"/>
</dbReference>
<dbReference type="Proteomes" id="UP000309997">
    <property type="component" value="Unassembled WGS sequence"/>
</dbReference>
<comment type="caution">
    <text evidence="1">The sequence shown here is derived from an EMBL/GenBank/DDBJ whole genome shotgun (WGS) entry which is preliminary data.</text>
</comment>
<gene>
    <name evidence="1" type="ORF">D5086_025717</name>
</gene>
<reference evidence="1 2" key="1">
    <citation type="journal article" date="2024" name="Plant Biotechnol. J.">
        <title>Genome and CRISPR/Cas9 system of a widespread forest tree (Populus alba) in the world.</title>
        <authorList>
            <person name="Liu Y.J."/>
            <person name="Jiang P.F."/>
            <person name="Han X.M."/>
            <person name="Li X.Y."/>
            <person name="Wang H.M."/>
            <person name="Wang Y.J."/>
            <person name="Wang X.X."/>
            <person name="Zeng Q.Y."/>
        </authorList>
    </citation>
    <scope>NUCLEOTIDE SEQUENCE [LARGE SCALE GENOMIC DNA]</scope>
    <source>
        <strain evidence="2">cv. PAL-ZL1</strain>
    </source>
</reference>
<protein>
    <submittedName>
        <fullName evidence="1">Uncharacterized protein</fullName>
    </submittedName>
</protein>
<accession>A0ACC4AZY2</accession>
<evidence type="ECO:0000313" key="1">
    <source>
        <dbReference type="EMBL" id="KAL3571813.1"/>
    </source>
</evidence>
<proteinExistence type="predicted"/>
<sequence>MISCIYAGLQNEAGVPASTAAPTTTSSTTTQTSLLGVASTSGTSSSVSTALTATPKLPSEITGKTVEEIIKEWNAELQERTGKFRKQATAIAEWDKRILQNRDVLLRLEIEVAKVVETQANLERKLELIETHQQEVDKALQSIEEEAERIYKDERGSLLDDEAASTRDAMYEQAEFIEREMEQMTEQIKSVIQTVNANQGGELDAIDGMTPLDMVVRILNNQLSSLMWIDEKAEEFSSRIQKLASQAISLHLFEPNCFRKDLDLAFSPGIPKKFVRLYGKGLSNKVLLEVPNGTVSEVELFKSDGKIWLQNGWKEFAEHYSLALGSLLVFEYKNSCHFHVLLMDKTAMEIDYSFSLTDGDEEPDLEGEFQQPKTEETDDDVSVEILGDLPSYHKTNEKSSAPCPEPQKRTRTNFASKFEGTSKLQIRSESVATKQDNSVGKVNSRSLLRQREAYNGWYFSTGGFKFAATRGNRVLPGQKKRLNGINRAQSLTADEKAATFERASAALKPESPFFMVAMQPSYVYPGCNGKAKTQISSGWNKFTWDNYLEVGDVCVFELTKCIEMSFKVIIVRANKDESHRLAVEKKIKNPLPHKMVNNSKKDAGSGLKTKRLAPLSAIEKEKALRRAHAFKSENPFFVIAIQPAYVCSGSNMNLPFKFADRYFKEKNGEVILQISEGRLWTVDYSWKLKKTFLCSYNWMEFARDTNLEVGDVCVFELIKATELGMNVVILRTEDATWQRWSLLHILSKTGWTGKSIPEKFERKHGNDLSKLVLLNIPRVFESVGTDSAEDDDSSFHLIGEVSSDSEETQLDSGFSTSQHGNVKALDRNGVPADNPCFTIQTLETRLPPRVHSWFGRKYLTEEEGDVTLTVLNEGSWSAKYHVCKTCKGSGARMKEGWGRFLAVGGISSFHLLKDNKVVFQISISRPDQKETIRSFAS</sequence>